<protein>
    <submittedName>
        <fullName evidence="1">Uncharacterized protein</fullName>
    </submittedName>
</protein>
<dbReference type="AlphaFoldDB" id="C5F1S0"/>
<evidence type="ECO:0000313" key="1">
    <source>
        <dbReference type="EMBL" id="EEQ64014.1"/>
    </source>
</evidence>
<keyword evidence="2" id="KW-1185">Reference proteome</keyword>
<proteinExistence type="predicted"/>
<name>C5F1S0_9HELI</name>
<reference evidence="2" key="1">
    <citation type="journal article" date="2014" name="Genome Announc.">
        <title>Draft genome sequences of six enterohepatic helicobacter species isolated from humans and one from rhesus macaques.</title>
        <authorList>
            <person name="Shen Z."/>
            <person name="Sheh A."/>
            <person name="Young S.K."/>
            <person name="Abouelliel A."/>
            <person name="Ward D.V."/>
            <person name="Earl A.M."/>
            <person name="Fox J.G."/>
        </authorList>
    </citation>
    <scope>NUCLEOTIDE SEQUENCE [LARGE SCALE GENOMIC DNA]</scope>
    <source>
        <strain evidence="2">MIT 98-5489</strain>
    </source>
</reference>
<sequence>MALQNRIQSTNEQLTKTKFWIYCNAPNKNKQMPQKFIFYNRY</sequence>
<gene>
    <name evidence="1" type="ORF">HPMG_01471</name>
</gene>
<dbReference type="Proteomes" id="UP000003953">
    <property type="component" value="Unassembled WGS sequence"/>
</dbReference>
<organism evidence="1 2">
    <name type="scientific">Helicobacter pullorum MIT 98-5489</name>
    <dbReference type="NCBI Taxonomy" id="537972"/>
    <lineage>
        <taxon>Bacteria</taxon>
        <taxon>Pseudomonadati</taxon>
        <taxon>Campylobacterota</taxon>
        <taxon>Epsilonproteobacteria</taxon>
        <taxon>Campylobacterales</taxon>
        <taxon>Helicobacteraceae</taxon>
        <taxon>Helicobacter</taxon>
    </lineage>
</organism>
<evidence type="ECO:0000313" key="2">
    <source>
        <dbReference type="Proteomes" id="UP000003953"/>
    </source>
</evidence>
<accession>C5F1S0</accession>
<dbReference type="HOGENOM" id="CLU_3252489_0_0_7"/>
<dbReference type="EMBL" id="DS990445">
    <property type="protein sequence ID" value="EEQ64014.1"/>
    <property type="molecule type" value="Genomic_DNA"/>
</dbReference>